<evidence type="ECO:0000313" key="7">
    <source>
        <dbReference type="EMBL" id="QDU83613.1"/>
    </source>
</evidence>
<dbReference type="Pfam" id="PF13000">
    <property type="entry name" value="Acatn"/>
    <property type="match status" value="1"/>
</dbReference>
<evidence type="ECO:0000256" key="3">
    <source>
        <dbReference type="ARBA" id="ARBA00022692"/>
    </source>
</evidence>
<feature type="transmembrane region" description="Helical" evidence="6">
    <location>
        <begin position="75"/>
        <end position="97"/>
    </location>
</feature>
<comment type="subcellular location">
    <subcellularLocation>
        <location evidence="1">Membrane</location>
        <topology evidence="1">Multi-pass membrane protein</topology>
    </subcellularLocation>
</comment>
<organism evidence="7 8">
    <name type="scientific">Rohdeia mirabilis</name>
    <dbReference type="NCBI Taxonomy" id="2528008"/>
    <lineage>
        <taxon>Bacteria</taxon>
        <taxon>Pseudomonadati</taxon>
        <taxon>Planctomycetota</taxon>
        <taxon>Planctomycetia</taxon>
        <taxon>Planctomycetia incertae sedis</taxon>
        <taxon>Rohdeia</taxon>
    </lineage>
</organism>
<dbReference type="PANTHER" id="PTHR12778">
    <property type="entry name" value="SOLUTE CARRIER FAMILY 33 ACETYL-COA TRANSPORTER -RELATED"/>
    <property type="match status" value="1"/>
</dbReference>
<gene>
    <name evidence="7" type="ORF">Pla163_07120</name>
</gene>
<dbReference type="GO" id="GO:0008521">
    <property type="term" value="F:acetyl-CoA transmembrane transporter activity"/>
    <property type="evidence" value="ECO:0007669"/>
    <property type="project" value="InterPro"/>
</dbReference>
<keyword evidence="2" id="KW-0813">Transport</keyword>
<evidence type="ECO:0000256" key="1">
    <source>
        <dbReference type="ARBA" id="ARBA00004141"/>
    </source>
</evidence>
<keyword evidence="3 6" id="KW-0812">Transmembrane</keyword>
<feature type="transmembrane region" description="Helical" evidence="6">
    <location>
        <begin position="12"/>
        <end position="32"/>
    </location>
</feature>
<dbReference type="AlphaFoldDB" id="A0A518CWL8"/>
<protein>
    <submittedName>
        <fullName evidence="7">Muropeptide transporter</fullName>
    </submittedName>
</protein>
<dbReference type="InterPro" id="IPR004752">
    <property type="entry name" value="AmpG_permease/AT-1"/>
</dbReference>
<evidence type="ECO:0000256" key="2">
    <source>
        <dbReference type="ARBA" id="ARBA00022448"/>
    </source>
</evidence>
<reference evidence="7 8" key="1">
    <citation type="submission" date="2019-02" db="EMBL/GenBank/DDBJ databases">
        <title>Deep-cultivation of Planctomycetes and their phenomic and genomic characterization uncovers novel biology.</title>
        <authorList>
            <person name="Wiegand S."/>
            <person name="Jogler M."/>
            <person name="Boedeker C."/>
            <person name="Pinto D."/>
            <person name="Vollmers J."/>
            <person name="Rivas-Marin E."/>
            <person name="Kohn T."/>
            <person name="Peeters S.H."/>
            <person name="Heuer A."/>
            <person name="Rast P."/>
            <person name="Oberbeckmann S."/>
            <person name="Bunk B."/>
            <person name="Jeske O."/>
            <person name="Meyerdierks A."/>
            <person name="Storesund J.E."/>
            <person name="Kallscheuer N."/>
            <person name="Luecker S."/>
            <person name="Lage O.M."/>
            <person name="Pohl T."/>
            <person name="Merkel B.J."/>
            <person name="Hornburger P."/>
            <person name="Mueller R.-W."/>
            <person name="Bruemmer F."/>
            <person name="Labrenz M."/>
            <person name="Spormann A.M."/>
            <person name="Op den Camp H."/>
            <person name="Overmann J."/>
            <person name="Amann R."/>
            <person name="Jetten M.S.M."/>
            <person name="Mascher T."/>
            <person name="Medema M.H."/>
            <person name="Devos D.P."/>
            <person name="Kaster A.-K."/>
            <person name="Ovreas L."/>
            <person name="Rohde M."/>
            <person name="Galperin M.Y."/>
            <person name="Jogler C."/>
        </authorList>
    </citation>
    <scope>NUCLEOTIDE SEQUENCE [LARGE SCALE GENOMIC DNA]</scope>
    <source>
        <strain evidence="7 8">Pla163</strain>
    </source>
</reference>
<keyword evidence="8" id="KW-1185">Reference proteome</keyword>
<dbReference type="GO" id="GO:0035348">
    <property type="term" value="P:acetyl-CoA transmembrane transport"/>
    <property type="evidence" value="ECO:0007669"/>
    <property type="project" value="InterPro"/>
</dbReference>
<dbReference type="PANTHER" id="PTHR12778:SF10">
    <property type="entry name" value="MAJOR FACILITATOR SUPERFAMILY DOMAIN-CONTAINING PROTEIN 3"/>
    <property type="match status" value="1"/>
</dbReference>
<evidence type="ECO:0000256" key="4">
    <source>
        <dbReference type="ARBA" id="ARBA00022989"/>
    </source>
</evidence>
<feature type="transmembrane region" description="Helical" evidence="6">
    <location>
        <begin position="44"/>
        <end position="63"/>
    </location>
</feature>
<dbReference type="GO" id="GO:0016020">
    <property type="term" value="C:membrane"/>
    <property type="evidence" value="ECO:0007669"/>
    <property type="project" value="UniProtKB-SubCell"/>
</dbReference>
<keyword evidence="4 6" id="KW-1133">Transmembrane helix</keyword>
<keyword evidence="5 6" id="KW-0472">Membrane</keyword>
<accession>A0A518CWL8</accession>
<dbReference type="SUPFAM" id="SSF103473">
    <property type="entry name" value="MFS general substrate transporter"/>
    <property type="match status" value="1"/>
</dbReference>
<evidence type="ECO:0000313" key="8">
    <source>
        <dbReference type="Proteomes" id="UP000319342"/>
    </source>
</evidence>
<sequence length="140" mass="15193">MDLTATTGGRRLLFTGLYFCEGAPIGFLWWALPSVLRSRGVDTAVIGALLGWLVLPWALKWVWAPLVDRVRTQRFGLRAWITAAQLGMAASLVPLLLVDPLEDFDRLATALVFHAVFASTQDAAIDALMIRVTPAGSADA</sequence>
<evidence type="ECO:0000256" key="5">
    <source>
        <dbReference type="ARBA" id="ARBA00023136"/>
    </source>
</evidence>
<evidence type="ECO:0000256" key="6">
    <source>
        <dbReference type="SAM" id="Phobius"/>
    </source>
</evidence>
<name>A0A518CWL8_9BACT</name>
<dbReference type="EMBL" id="CP036290">
    <property type="protein sequence ID" value="QDU83613.1"/>
    <property type="molecule type" value="Genomic_DNA"/>
</dbReference>
<dbReference type="InterPro" id="IPR036259">
    <property type="entry name" value="MFS_trans_sf"/>
</dbReference>
<dbReference type="InterPro" id="IPR024371">
    <property type="entry name" value="AcetylCoA_trans_1-like"/>
</dbReference>
<dbReference type="Proteomes" id="UP000319342">
    <property type="component" value="Chromosome"/>
</dbReference>
<proteinExistence type="predicted"/>